<gene>
    <name evidence="2" type="ORF">OS493_024747</name>
</gene>
<keyword evidence="3" id="KW-1185">Reference proteome</keyword>
<reference evidence="2" key="1">
    <citation type="submission" date="2023-01" db="EMBL/GenBank/DDBJ databases">
        <title>Genome assembly of the deep-sea coral Lophelia pertusa.</title>
        <authorList>
            <person name="Herrera S."/>
            <person name="Cordes E."/>
        </authorList>
    </citation>
    <scope>NUCLEOTIDE SEQUENCE</scope>
    <source>
        <strain evidence="2">USNM1676648</strain>
        <tissue evidence="2">Polyp</tissue>
    </source>
</reference>
<proteinExistence type="predicted"/>
<feature type="compositionally biased region" description="Basic and acidic residues" evidence="1">
    <location>
        <begin position="11"/>
        <end position="23"/>
    </location>
</feature>
<comment type="caution">
    <text evidence="2">The sequence shown here is derived from an EMBL/GenBank/DDBJ whole genome shotgun (WGS) entry which is preliminary data.</text>
</comment>
<evidence type="ECO:0000313" key="2">
    <source>
        <dbReference type="EMBL" id="KAJ7378084.1"/>
    </source>
</evidence>
<accession>A0A9W9ZDC4</accession>
<dbReference type="Proteomes" id="UP001163046">
    <property type="component" value="Unassembled WGS sequence"/>
</dbReference>
<name>A0A9W9ZDC4_9CNID</name>
<evidence type="ECO:0000313" key="3">
    <source>
        <dbReference type="Proteomes" id="UP001163046"/>
    </source>
</evidence>
<organism evidence="2 3">
    <name type="scientific">Desmophyllum pertusum</name>
    <dbReference type="NCBI Taxonomy" id="174260"/>
    <lineage>
        <taxon>Eukaryota</taxon>
        <taxon>Metazoa</taxon>
        <taxon>Cnidaria</taxon>
        <taxon>Anthozoa</taxon>
        <taxon>Hexacorallia</taxon>
        <taxon>Scleractinia</taxon>
        <taxon>Caryophylliina</taxon>
        <taxon>Caryophylliidae</taxon>
        <taxon>Desmophyllum</taxon>
    </lineage>
</organism>
<sequence>MPSNTPVKLSEGNKEDNEEKLKDVATPQKALVKFIDQRSESDEAISSGDEPSHLTREVNKEIRKRRKTIVNSFRLAELVPTTNTPHSNYRRKSIVILTTQTVIDAKAEQQ</sequence>
<dbReference type="AlphaFoldDB" id="A0A9W9ZDC4"/>
<dbReference type="EMBL" id="MU826369">
    <property type="protein sequence ID" value="KAJ7378084.1"/>
    <property type="molecule type" value="Genomic_DNA"/>
</dbReference>
<evidence type="ECO:0000256" key="1">
    <source>
        <dbReference type="SAM" id="MobiDB-lite"/>
    </source>
</evidence>
<protein>
    <submittedName>
        <fullName evidence="2">Uncharacterized protein</fullName>
    </submittedName>
</protein>
<feature type="region of interest" description="Disordered" evidence="1">
    <location>
        <begin position="1"/>
        <end position="25"/>
    </location>
</feature>